<dbReference type="OrthoDB" id="29246at2157"/>
<dbReference type="RefSeq" id="WP_011849965.1">
    <property type="nucleotide sequence ID" value="NC_009073.1"/>
</dbReference>
<name>A3MVP0_PYRCJ</name>
<sequence>MRAVRIRPLGPTHYGTRPLSTPGTVTRDDVWIVPQPSTLLGALGYLAGVKIDCPGKGPEGALAALREVAKALGVRRVWGPLAVVRRGSEVLVGAAAEGWIKTHMWAPRERGEAAGGVPVAKFSRIGLMLTEHKTAAQGYLYRATYYAPVEAVYFIDADVVPTGLVRLGGEGRLAAVEADPELRPDPYLPPKSGAAVLLTPLLMPEGELPSCIRAVRGLEQPGEEPKVKVVQWGLGFSEVCRERRPMYPALPPGTEVEVENCDQSQFFLGELGYGALARLP</sequence>
<dbReference type="Pfam" id="PF09700">
    <property type="entry name" value="Cas_Cmr3"/>
    <property type="match status" value="1"/>
</dbReference>
<gene>
    <name evidence="1" type="ordered locus">Pcal_1283</name>
</gene>
<reference evidence="1" key="1">
    <citation type="submission" date="2007-02" db="EMBL/GenBank/DDBJ databases">
        <title>Complete sequence of Pyrobaculum calidifontis JCM 11548.</title>
        <authorList>
            <consortium name="US DOE Joint Genome Institute"/>
            <person name="Copeland A."/>
            <person name="Lucas S."/>
            <person name="Lapidus A."/>
            <person name="Barry K."/>
            <person name="Glavina del Rio T."/>
            <person name="Dalin E."/>
            <person name="Tice H."/>
            <person name="Pitluck S."/>
            <person name="Chain P."/>
            <person name="Malfatti S."/>
            <person name="Shin M."/>
            <person name="Vergez L."/>
            <person name="Schmutz J."/>
            <person name="Larimer F."/>
            <person name="Land M."/>
            <person name="Hauser L."/>
            <person name="Kyrpides N."/>
            <person name="Mikhailova N."/>
            <person name="Cozen A.E."/>
            <person name="Fitz-Gibbon S.T."/>
            <person name="House C.H."/>
            <person name="Saltikov C."/>
            <person name="Lowe T.M."/>
            <person name="Richardson P."/>
        </authorList>
    </citation>
    <scope>NUCLEOTIDE SEQUENCE [LARGE SCALE GENOMIC DNA]</scope>
    <source>
        <strain evidence="1">JCM 11548</strain>
    </source>
</reference>
<dbReference type="eggNOG" id="arCOG02664">
    <property type="taxonomic scope" value="Archaea"/>
</dbReference>
<accession>A3MVP0</accession>
<dbReference type="Proteomes" id="UP000001431">
    <property type="component" value="Chromosome"/>
</dbReference>
<evidence type="ECO:0000313" key="1">
    <source>
        <dbReference type="EMBL" id="ABO08707.1"/>
    </source>
</evidence>
<dbReference type="EMBL" id="CP000561">
    <property type="protein sequence ID" value="ABO08707.1"/>
    <property type="molecule type" value="Genomic_DNA"/>
</dbReference>
<dbReference type="AlphaFoldDB" id="A3MVP0"/>
<evidence type="ECO:0008006" key="3">
    <source>
        <dbReference type="Google" id="ProtNLM"/>
    </source>
</evidence>
<dbReference type="GeneID" id="4909167"/>
<dbReference type="HOGENOM" id="CLU_081189_0_0_2"/>
<keyword evidence="2" id="KW-1185">Reference proteome</keyword>
<organism evidence="1 2">
    <name type="scientific">Pyrobaculum calidifontis (strain DSM 21063 / JCM 11548 / VA1)</name>
    <dbReference type="NCBI Taxonomy" id="410359"/>
    <lineage>
        <taxon>Archaea</taxon>
        <taxon>Thermoproteota</taxon>
        <taxon>Thermoprotei</taxon>
        <taxon>Thermoproteales</taxon>
        <taxon>Thermoproteaceae</taxon>
        <taxon>Pyrobaculum</taxon>
    </lineage>
</organism>
<dbReference type="STRING" id="410359.Pcal_1283"/>
<proteinExistence type="predicted"/>
<protein>
    <recommendedName>
        <fullName evidence="3">CRISPR-associated protein, Cmr3 family</fullName>
    </recommendedName>
</protein>
<dbReference type="InterPro" id="IPR019117">
    <property type="entry name" value="CRISPR-assoc_protein_Cmr3"/>
</dbReference>
<dbReference type="KEGG" id="pcl:Pcal_1283"/>
<evidence type="ECO:0000313" key="2">
    <source>
        <dbReference type="Proteomes" id="UP000001431"/>
    </source>
</evidence>